<proteinExistence type="predicted"/>
<sequence>MIWNGKPSKYLPILLLEHYKKQHNVSNHQYVHLFELRSSMRQSLILAYLQNKKDFAADQSIAKPSTIILPNHCRPYYTPSQKVGGNQ</sequence>
<accession>A0A8D9S223</accession>
<comment type="caution">
    <text evidence="1">The sequence shown here is derived from an EMBL/GenBank/DDBJ whole genome shotgun (WGS) entry which is preliminary data.</text>
</comment>
<gene>
    <name evidence="1" type="ORF">HMPREF0534_2117</name>
</gene>
<dbReference type="Proteomes" id="UP000003419">
    <property type="component" value="Unassembled WGS sequence"/>
</dbReference>
<name>A0A8D9S223_LIMRT</name>
<dbReference type="EMBL" id="ACHG01000237">
    <property type="protein sequence ID" value="EEI64563.1"/>
    <property type="molecule type" value="Genomic_DNA"/>
</dbReference>
<organism evidence="1 2">
    <name type="scientific">Limosilactobacillus reuteri CF48-3A</name>
    <dbReference type="NCBI Taxonomy" id="525341"/>
    <lineage>
        <taxon>Bacteria</taxon>
        <taxon>Bacillati</taxon>
        <taxon>Bacillota</taxon>
        <taxon>Bacilli</taxon>
        <taxon>Lactobacillales</taxon>
        <taxon>Lactobacillaceae</taxon>
        <taxon>Limosilactobacillus</taxon>
    </lineage>
</organism>
<reference evidence="1 2" key="1">
    <citation type="submission" date="2009-01" db="EMBL/GenBank/DDBJ databases">
        <authorList>
            <person name="Qin X."/>
            <person name="Bachman B."/>
            <person name="Battles P."/>
            <person name="Bell A."/>
            <person name="Bess C."/>
            <person name="Bickham C."/>
            <person name="Chaboub L."/>
            <person name="Chen D."/>
            <person name="Coyle M."/>
            <person name="Deiros D.R."/>
            <person name="Dinh H."/>
            <person name="Forbes L."/>
            <person name="Fowler G."/>
            <person name="Francisco L."/>
            <person name="Fu Q."/>
            <person name="Gubbala S."/>
            <person name="Hale W."/>
            <person name="Han Y."/>
            <person name="Hemphill L."/>
            <person name="Highlander S.K."/>
            <person name="Hirani K."/>
            <person name="Hogues M."/>
            <person name="Jackson L."/>
            <person name="Jakkamsetti A."/>
            <person name="Javaid M."/>
            <person name="Jiang H."/>
            <person name="Korchina V."/>
            <person name="Kovar C."/>
            <person name="Lara F."/>
            <person name="Lee S."/>
            <person name="Mata R."/>
            <person name="Mathew T."/>
            <person name="Moen C."/>
            <person name="Morales K."/>
            <person name="Munidasa M."/>
            <person name="Nazareth L."/>
            <person name="Ngo R."/>
            <person name="Nguyen L."/>
            <person name="Okwuonu G."/>
            <person name="Ongeri F."/>
            <person name="Patil S."/>
            <person name="Petrosino J."/>
            <person name="Pham C."/>
            <person name="Pham P."/>
            <person name="Pu L.-L."/>
            <person name="Puazo M."/>
            <person name="Raj R."/>
            <person name="Reid J."/>
            <person name="Rouhana J."/>
            <person name="Saada N."/>
            <person name="Shang Y."/>
            <person name="Simmons D."/>
            <person name="Thornton R."/>
            <person name="Warren J."/>
            <person name="Weissenberger G."/>
            <person name="Zhang J."/>
            <person name="Zhang L."/>
            <person name="Zhou C."/>
            <person name="Zhu D."/>
            <person name="Muzny D."/>
            <person name="Worley K."/>
            <person name="Gibbs R."/>
        </authorList>
    </citation>
    <scope>NUCLEOTIDE SEQUENCE [LARGE SCALE GENOMIC DNA]</scope>
    <source>
        <strain evidence="1 2">CF48-3A</strain>
    </source>
</reference>
<evidence type="ECO:0000313" key="2">
    <source>
        <dbReference type="Proteomes" id="UP000003419"/>
    </source>
</evidence>
<protein>
    <submittedName>
        <fullName evidence="1">Uncharacterized protein</fullName>
    </submittedName>
</protein>
<dbReference type="AlphaFoldDB" id="A0A8D9S223"/>
<evidence type="ECO:0000313" key="1">
    <source>
        <dbReference type="EMBL" id="EEI64563.1"/>
    </source>
</evidence>